<keyword evidence="4" id="KW-1185">Reference proteome</keyword>
<dbReference type="PROSITE" id="PS51740">
    <property type="entry name" value="SPOVT_ABRB"/>
    <property type="match status" value="1"/>
</dbReference>
<dbReference type="NCBIfam" id="TIGR01439">
    <property type="entry name" value="lp_hng_hel_AbrB"/>
    <property type="match status" value="1"/>
</dbReference>
<dbReference type="RefSeq" id="WP_118922925.1">
    <property type="nucleotide sequence ID" value="NZ_QWEG01000012.1"/>
</dbReference>
<dbReference type="SMART" id="SM00966">
    <property type="entry name" value="SpoVT_AbrB"/>
    <property type="match status" value="1"/>
</dbReference>
<dbReference type="Pfam" id="PF18277">
    <property type="entry name" value="AbrB_C"/>
    <property type="match status" value="1"/>
</dbReference>
<dbReference type="PANTHER" id="PTHR36432">
    <property type="match status" value="1"/>
</dbReference>
<dbReference type="Pfam" id="PF04014">
    <property type="entry name" value="MazE_antitoxin"/>
    <property type="match status" value="1"/>
</dbReference>
<name>A0A417YPM6_9BACI</name>
<feature type="domain" description="SpoVT-AbrB" evidence="2">
    <location>
        <begin position="5"/>
        <end position="50"/>
    </location>
</feature>
<dbReference type="InterPro" id="IPR040678">
    <property type="entry name" value="AbrB_C"/>
</dbReference>
<dbReference type="PANTHER" id="PTHR36432:SF4">
    <property type="entry name" value="TRANSITION STATE REGULATOR ABH-RELATED"/>
    <property type="match status" value="1"/>
</dbReference>
<dbReference type="InterPro" id="IPR007159">
    <property type="entry name" value="SpoVT-AbrB_dom"/>
</dbReference>
<reference evidence="3 4" key="1">
    <citation type="journal article" date="2017" name="Int. J. Syst. Evol. Microbiol.">
        <title>Bacillus notoginsengisoli sp. nov., a novel bacterium isolated from the rhizosphere of Panax notoginseng.</title>
        <authorList>
            <person name="Zhang M.Y."/>
            <person name="Cheng J."/>
            <person name="Cai Y."/>
            <person name="Zhang T.Y."/>
            <person name="Wu Y.Y."/>
            <person name="Manikprabhu D."/>
            <person name="Li W.J."/>
            <person name="Zhang Y.X."/>
        </authorList>
    </citation>
    <scope>NUCLEOTIDE SEQUENCE [LARGE SCALE GENOMIC DNA]</scope>
    <source>
        <strain evidence="3 4">JCM 30743</strain>
    </source>
</reference>
<dbReference type="EMBL" id="QWEG01000012">
    <property type="protein sequence ID" value="RHW35945.1"/>
    <property type="molecule type" value="Genomic_DNA"/>
</dbReference>
<dbReference type="Gene3D" id="2.10.260.10">
    <property type="match status" value="1"/>
</dbReference>
<dbReference type="InterPro" id="IPR052731">
    <property type="entry name" value="B_subtilis_Trans_State_Reg"/>
</dbReference>
<evidence type="ECO:0000313" key="4">
    <source>
        <dbReference type="Proteomes" id="UP000284416"/>
    </source>
</evidence>
<dbReference type="GO" id="GO:0003677">
    <property type="term" value="F:DNA binding"/>
    <property type="evidence" value="ECO:0007669"/>
    <property type="project" value="UniProtKB-UniRule"/>
</dbReference>
<dbReference type="Proteomes" id="UP000284416">
    <property type="component" value="Unassembled WGS sequence"/>
</dbReference>
<dbReference type="InterPro" id="IPR037914">
    <property type="entry name" value="SpoVT-AbrB_sf"/>
</dbReference>
<gene>
    <name evidence="3" type="ORF">D1B31_17795</name>
</gene>
<evidence type="ECO:0000256" key="1">
    <source>
        <dbReference type="PROSITE-ProRule" id="PRU01076"/>
    </source>
</evidence>
<accession>A0A417YPM6</accession>
<evidence type="ECO:0000313" key="3">
    <source>
        <dbReference type="EMBL" id="RHW35945.1"/>
    </source>
</evidence>
<keyword evidence="1 3" id="KW-0238">DNA-binding</keyword>
<comment type="caution">
    <text evidence="3">The sequence shown here is derived from an EMBL/GenBank/DDBJ whole genome shotgun (WGS) entry which is preliminary data.</text>
</comment>
<sequence>MKSTGIVRKVDDLGRVVIPVELRRSLEIAVGDSLEIFKDDNKIILRKYKPDHVCIVTGQITDSNYALANGKVVVSPEGMEILRKAIEENFLVPAN</sequence>
<dbReference type="AlphaFoldDB" id="A0A417YPM6"/>
<dbReference type="SUPFAM" id="SSF89447">
    <property type="entry name" value="AbrB/MazE/MraZ-like"/>
    <property type="match status" value="1"/>
</dbReference>
<protein>
    <submittedName>
        <fullName evidence="3">AbrB/MazE/SpoVT family DNA-binding domain-containing protein</fullName>
    </submittedName>
</protein>
<dbReference type="OrthoDB" id="9782993at2"/>
<evidence type="ECO:0000259" key="2">
    <source>
        <dbReference type="PROSITE" id="PS51740"/>
    </source>
</evidence>
<organism evidence="3 4">
    <name type="scientific">Neobacillus notoginsengisoli</name>
    <dbReference type="NCBI Taxonomy" id="1578198"/>
    <lineage>
        <taxon>Bacteria</taxon>
        <taxon>Bacillati</taxon>
        <taxon>Bacillota</taxon>
        <taxon>Bacilli</taxon>
        <taxon>Bacillales</taxon>
        <taxon>Bacillaceae</taxon>
        <taxon>Neobacillus</taxon>
    </lineage>
</organism>
<proteinExistence type="predicted"/>